<feature type="transmembrane region" description="Helical" evidence="14">
    <location>
        <begin position="93"/>
        <end position="109"/>
    </location>
</feature>
<evidence type="ECO:0000256" key="6">
    <source>
        <dbReference type="ARBA" id="ARBA00022692"/>
    </source>
</evidence>
<dbReference type="PANTHER" id="PTHR41523:SF8">
    <property type="entry name" value="ETHYLENE RESPONSE SENSOR PROTEIN"/>
    <property type="match status" value="1"/>
</dbReference>
<keyword evidence="10 14" id="KW-1133">Transmembrane helix</keyword>
<dbReference type="GO" id="GO:0016020">
    <property type="term" value="C:membrane"/>
    <property type="evidence" value="ECO:0007669"/>
    <property type="project" value="UniProtKB-SubCell"/>
</dbReference>
<evidence type="ECO:0000256" key="14">
    <source>
        <dbReference type="SAM" id="Phobius"/>
    </source>
</evidence>
<name>A0AA37M8N8_9HYPH</name>
<evidence type="ECO:0000256" key="1">
    <source>
        <dbReference type="ARBA" id="ARBA00000085"/>
    </source>
</evidence>
<evidence type="ECO:0000313" key="16">
    <source>
        <dbReference type="EMBL" id="GJD66322.1"/>
    </source>
</evidence>
<evidence type="ECO:0000313" key="17">
    <source>
        <dbReference type="Proteomes" id="UP001055286"/>
    </source>
</evidence>
<keyword evidence="17" id="KW-1185">Reference proteome</keyword>
<evidence type="ECO:0000256" key="12">
    <source>
        <dbReference type="ARBA" id="ARBA00023136"/>
    </source>
</evidence>
<evidence type="ECO:0000256" key="13">
    <source>
        <dbReference type="SAM" id="Coils"/>
    </source>
</evidence>
<evidence type="ECO:0000256" key="8">
    <source>
        <dbReference type="ARBA" id="ARBA00022777"/>
    </source>
</evidence>
<comment type="caution">
    <text evidence="16">The sequence shown here is derived from an EMBL/GenBank/DDBJ whole genome shotgun (WGS) entry which is preliminary data.</text>
</comment>
<dbReference type="GO" id="GO:0000160">
    <property type="term" value="P:phosphorelay signal transduction system"/>
    <property type="evidence" value="ECO:0007669"/>
    <property type="project" value="UniProtKB-KW"/>
</dbReference>
<dbReference type="Pfam" id="PF02518">
    <property type="entry name" value="HATPase_c"/>
    <property type="match status" value="1"/>
</dbReference>
<dbReference type="InterPro" id="IPR011495">
    <property type="entry name" value="Sig_transdc_His_kin_sub2_dim/P"/>
</dbReference>
<gene>
    <name evidence="16" type="ORF">MPEAHAMD_6519</name>
</gene>
<keyword evidence="8" id="KW-0418">Kinase</keyword>
<keyword evidence="12 14" id="KW-0472">Membrane</keyword>
<keyword evidence="5" id="KW-0808">Transferase</keyword>
<sequence>MWNFIIRQMLRQWPAWASYAAALLLVGAAFAGHRVWPEMQAYPFFFYFPAVFLAAVLFNHGSGFLATALAAGLVTLQLEPRHSFWIALSRDQLAWLTFVIVSLLLAGLVEEMRKTLHGAQAAEHIARAAELQARTAEEQKDLFLREAVHRFKNDITIVVSLLRMQERRLGDSEAKAMLANTSNRVEVMARVHDRLRIGRGTAAEVNTQEFIKGLCADLQASLVDLRPVNVEVAAEPHPLPHEQAVAVGLIINEAVTNALKYAFPDDRTGTVTVSFQRRGEAFLLRVKDDGIGIDTAGVPRVGGVGRRLVHSMAQQLDGSLAVEPDEGRPGTVVTVIFPQALGRAGTSGA</sequence>
<dbReference type="SMART" id="SM00387">
    <property type="entry name" value="HATPase_c"/>
    <property type="match status" value="1"/>
</dbReference>
<dbReference type="Gene3D" id="1.20.120.620">
    <property type="entry name" value="Backbone structure of the membrane domain of e. Coli histidine kinase receptor kdpd"/>
    <property type="match status" value="1"/>
</dbReference>
<feature type="domain" description="Histidine kinase" evidence="15">
    <location>
        <begin position="146"/>
        <end position="341"/>
    </location>
</feature>
<keyword evidence="9" id="KW-0067">ATP-binding</keyword>
<dbReference type="EMBL" id="BPQJ01000061">
    <property type="protein sequence ID" value="GJD66322.1"/>
    <property type="molecule type" value="Genomic_DNA"/>
</dbReference>
<dbReference type="Gene3D" id="3.30.565.10">
    <property type="entry name" value="Histidine kinase-like ATPase, C-terminal domain"/>
    <property type="match status" value="1"/>
</dbReference>
<keyword evidence="11" id="KW-0902">Two-component regulatory system</keyword>
<dbReference type="InterPro" id="IPR025201">
    <property type="entry name" value="KdpD_TM"/>
</dbReference>
<dbReference type="Pfam" id="PF13493">
    <property type="entry name" value="DUF4118"/>
    <property type="match status" value="1"/>
</dbReference>
<evidence type="ECO:0000256" key="7">
    <source>
        <dbReference type="ARBA" id="ARBA00022741"/>
    </source>
</evidence>
<dbReference type="Pfam" id="PF07568">
    <property type="entry name" value="HisKA_2"/>
    <property type="match status" value="1"/>
</dbReference>
<proteinExistence type="predicted"/>
<protein>
    <recommendedName>
        <fullName evidence="3">histidine kinase</fullName>
        <ecNumber evidence="3">2.7.13.3</ecNumber>
    </recommendedName>
</protein>
<dbReference type="Proteomes" id="UP001055286">
    <property type="component" value="Unassembled WGS sequence"/>
</dbReference>
<evidence type="ECO:0000256" key="2">
    <source>
        <dbReference type="ARBA" id="ARBA00004141"/>
    </source>
</evidence>
<reference evidence="16" key="2">
    <citation type="submission" date="2021-08" db="EMBL/GenBank/DDBJ databases">
        <authorList>
            <person name="Tani A."/>
            <person name="Ola A."/>
            <person name="Ogura Y."/>
            <person name="Katsura K."/>
            <person name="Hayashi T."/>
        </authorList>
    </citation>
    <scope>NUCLEOTIDE SEQUENCE</scope>
    <source>
        <strain evidence="16">JCM 32048</strain>
    </source>
</reference>
<evidence type="ECO:0000256" key="9">
    <source>
        <dbReference type="ARBA" id="ARBA00022840"/>
    </source>
</evidence>
<dbReference type="PROSITE" id="PS50109">
    <property type="entry name" value="HIS_KIN"/>
    <property type="match status" value="1"/>
</dbReference>
<keyword evidence="4" id="KW-0597">Phosphoprotein</keyword>
<reference evidence="16" key="1">
    <citation type="journal article" date="2016" name="Front. Microbiol.">
        <title>Genome Sequence of the Piezophilic, Mesophilic Sulfate-Reducing Bacterium Desulfovibrio indicus J2T.</title>
        <authorList>
            <person name="Cao J."/>
            <person name="Maignien L."/>
            <person name="Shao Z."/>
            <person name="Alain K."/>
            <person name="Jebbar M."/>
        </authorList>
    </citation>
    <scope>NUCLEOTIDE SEQUENCE</scope>
    <source>
        <strain evidence="16">JCM 32048</strain>
    </source>
</reference>
<keyword evidence="6 14" id="KW-0812">Transmembrane</keyword>
<keyword evidence="13" id="KW-0175">Coiled coil</keyword>
<keyword evidence="7" id="KW-0547">Nucleotide-binding</keyword>
<evidence type="ECO:0000256" key="10">
    <source>
        <dbReference type="ARBA" id="ARBA00022989"/>
    </source>
</evidence>
<evidence type="ECO:0000256" key="5">
    <source>
        <dbReference type="ARBA" id="ARBA00022679"/>
    </source>
</evidence>
<dbReference type="EC" id="2.7.13.3" evidence="3"/>
<dbReference type="RefSeq" id="WP_238193428.1">
    <property type="nucleotide sequence ID" value="NZ_BPQJ01000061.1"/>
</dbReference>
<dbReference type="InterPro" id="IPR036890">
    <property type="entry name" value="HATPase_C_sf"/>
</dbReference>
<evidence type="ECO:0000256" key="3">
    <source>
        <dbReference type="ARBA" id="ARBA00012438"/>
    </source>
</evidence>
<comment type="catalytic activity">
    <reaction evidence="1">
        <text>ATP + protein L-histidine = ADP + protein N-phospho-L-histidine.</text>
        <dbReference type="EC" id="2.7.13.3"/>
    </reaction>
</comment>
<dbReference type="SUPFAM" id="SSF55874">
    <property type="entry name" value="ATPase domain of HSP90 chaperone/DNA topoisomerase II/histidine kinase"/>
    <property type="match status" value="1"/>
</dbReference>
<dbReference type="GO" id="GO:0004673">
    <property type="term" value="F:protein histidine kinase activity"/>
    <property type="evidence" value="ECO:0007669"/>
    <property type="project" value="UniProtKB-EC"/>
</dbReference>
<dbReference type="Gene3D" id="3.30.450.20">
    <property type="entry name" value="PAS domain"/>
    <property type="match status" value="1"/>
</dbReference>
<dbReference type="InterPro" id="IPR005467">
    <property type="entry name" value="His_kinase_dom"/>
</dbReference>
<evidence type="ECO:0000259" key="15">
    <source>
        <dbReference type="PROSITE" id="PS50109"/>
    </source>
</evidence>
<dbReference type="GO" id="GO:0005524">
    <property type="term" value="F:ATP binding"/>
    <property type="evidence" value="ECO:0007669"/>
    <property type="project" value="UniProtKB-KW"/>
</dbReference>
<dbReference type="InterPro" id="IPR003594">
    <property type="entry name" value="HATPase_dom"/>
</dbReference>
<dbReference type="InterPro" id="IPR038318">
    <property type="entry name" value="KdpD_sf"/>
</dbReference>
<evidence type="ECO:0000256" key="4">
    <source>
        <dbReference type="ARBA" id="ARBA00022553"/>
    </source>
</evidence>
<dbReference type="AlphaFoldDB" id="A0AA37M8N8"/>
<feature type="coiled-coil region" evidence="13">
    <location>
        <begin position="119"/>
        <end position="146"/>
    </location>
</feature>
<accession>A0AA37M8N8</accession>
<organism evidence="16 17">
    <name type="scientific">Methylobacterium frigidaeris</name>
    <dbReference type="NCBI Taxonomy" id="2038277"/>
    <lineage>
        <taxon>Bacteria</taxon>
        <taxon>Pseudomonadati</taxon>
        <taxon>Pseudomonadota</taxon>
        <taxon>Alphaproteobacteria</taxon>
        <taxon>Hyphomicrobiales</taxon>
        <taxon>Methylobacteriaceae</taxon>
        <taxon>Methylobacterium</taxon>
    </lineage>
</organism>
<feature type="transmembrane region" description="Helical" evidence="14">
    <location>
        <begin position="47"/>
        <end position="73"/>
    </location>
</feature>
<evidence type="ECO:0000256" key="11">
    <source>
        <dbReference type="ARBA" id="ARBA00023012"/>
    </source>
</evidence>
<comment type="subcellular location">
    <subcellularLocation>
        <location evidence="2">Membrane</location>
        <topology evidence="2">Multi-pass membrane protein</topology>
    </subcellularLocation>
</comment>
<dbReference type="PANTHER" id="PTHR41523">
    <property type="entry name" value="TWO-COMPONENT SYSTEM SENSOR PROTEIN"/>
    <property type="match status" value="1"/>
</dbReference>